<gene>
    <name evidence="3" type="ORF">FRD01_15275</name>
</gene>
<sequence>MNQPLTVAMALGLTLAPLAPLAAQEKQEVFGPEHRRQIYESNKKSHVAATLWTAVFPGLGNFYAENYLMGGIFGMVMVFGTTIFAYGVVTDQSDIMLWGGIGMGGAYLGSGITANLAVMDFNAELRRGLKVGEFEPASGPVLSVRF</sequence>
<evidence type="ECO:0000313" key="3">
    <source>
        <dbReference type="EMBL" id="QED28569.1"/>
    </source>
</evidence>
<organism evidence="3 4">
    <name type="scientific">Microvenator marinus</name>
    <dbReference type="NCBI Taxonomy" id="2600177"/>
    <lineage>
        <taxon>Bacteria</taxon>
        <taxon>Deltaproteobacteria</taxon>
        <taxon>Bradymonadales</taxon>
        <taxon>Microvenatoraceae</taxon>
        <taxon>Microvenator</taxon>
    </lineage>
</organism>
<dbReference type="RefSeq" id="WP_146961115.1">
    <property type="nucleotide sequence ID" value="NZ_CP042467.1"/>
</dbReference>
<feature type="chain" id="PRO_5023138675" evidence="2">
    <location>
        <begin position="23"/>
        <end position="146"/>
    </location>
</feature>
<feature type="transmembrane region" description="Helical" evidence="1">
    <location>
        <begin position="47"/>
        <end position="64"/>
    </location>
</feature>
<keyword evidence="1" id="KW-0472">Membrane</keyword>
<evidence type="ECO:0000256" key="1">
    <source>
        <dbReference type="SAM" id="Phobius"/>
    </source>
</evidence>
<keyword evidence="1" id="KW-1133">Transmembrane helix</keyword>
<feature type="signal peptide" evidence="2">
    <location>
        <begin position="1"/>
        <end position="22"/>
    </location>
</feature>
<protein>
    <submittedName>
        <fullName evidence="3">Uncharacterized protein</fullName>
    </submittedName>
</protein>
<keyword evidence="2" id="KW-0732">Signal</keyword>
<dbReference type="Proteomes" id="UP000321595">
    <property type="component" value="Chromosome"/>
</dbReference>
<name>A0A5B8XYP7_9DELT</name>
<keyword evidence="1" id="KW-0812">Transmembrane</keyword>
<keyword evidence="4" id="KW-1185">Reference proteome</keyword>
<evidence type="ECO:0000313" key="4">
    <source>
        <dbReference type="Proteomes" id="UP000321595"/>
    </source>
</evidence>
<feature type="transmembrane region" description="Helical" evidence="1">
    <location>
        <begin position="71"/>
        <end position="89"/>
    </location>
</feature>
<proteinExistence type="predicted"/>
<dbReference type="OrthoDB" id="5518528at2"/>
<dbReference type="EMBL" id="CP042467">
    <property type="protein sequence ID" value="QED28569.1"/>
    <property type="molecule type" value="Genomic_DNA"/>
</dbReference>
<feature type="transmembrane region" description="Helical" evidence="1">
    <location>
        <begin position="95"/>
        <end position="118"/>
    </location>
</feature>
<dbReference type="AlphaFoldDB" id="A0A5B8XYP7"/>
<reference evidence="3 4" key="1">
    <citation type="submission" date="2019-08" db="EMBL/GenBank/DDBJ databases">
        <authorList>
            <person name="Liang Q."/>
        </authorList>
    </citation>
    <scope>NUCLEOTIDE SEQUENCE [LARGE SCALE GENOMIC DNA]</scope>
    <source>
        <strain evidence="3 4">V1718</strain>
    </source>
</reference>
<accession>A0A5B8XYP7</accession>
<evidence type="ECO:0000256" key="2">
    <source>
        <dbReference type="SAM" id="SignalP"/>
    </source>
</evidence>
<dbReference type="KEGG" id="bbae:FRD01_15275"/>